<keyword evidence="1" id="KW-0732">Signal</keyword>
<dbReference type="Gene3D" id="2.60.40.1120">
    <property type="entry name" value="Carboxypeptidase-like, regulatory domain"/>
    <property type="match status" value="1"/>
</dbReference>
<dbReference type="AlphaFoldDB" id="A0AAJ5WP37"/>
<evidence type="ECO:0000313" key="2">
    <source>
        <dbReference type="EMBL" id="WEK33968.1"/>
    </source>
</evidence>
<name>A0AAJ5WP37_9BACT</name>
<dbReference type="GO" id="GO:0030246">
    <property type="term" value="F:carbohydrate binding"/>
    <property type="evidence" value="ECO:0007669"/>
    <property type="project" value="InterPro"/>
</dbReference>
<dbReference type="GO" id="GO:0004180">
    <property type="term" value="F:carboxypeptidase activity"/>
    <property type="evidence" value="ECO:0007669"/>
    <property type="project" value="UniProtKB-KW"/>
</dbReference>
<keyword evidence="2" id="KW-0378">Hydrolase</keyword>
<accession>A0AAJ5WP37</accession>
<feature type="chain" id="PRO_5042553850" evidence="1">
    <location>
        <begin position="23"/>
        <end position="105"/>
    </location>
</feature>
<protein>
    <submittedName>
        <fullName evidence="2">Carboxypeptidase-like regulatory domain-containing protein</fullName>
    </submittedName>
</protein>
<proteinExistence type="predicted"/>
<keyword evidence="2" id="KW-0121">Carboxypeptidase</keyword>
<reference evidence="2" key="1">
    <citation type="submission" date="2023-03" db="EMBL/GenBank/DDBJ databases">
        <title>Andean soil-derived lignocellulolytic bacterial consortium as a source of novel taxa and putative plastic-active enzymes.</title>
        <authorList>
            <person name="Diaz-Garcia L."/>
            <person name="Chuvochina M."/>
            <person name="Feuerriegel G."/>
            <person name="Bunk B."/>
            <person name="Sproer C."/>
            <person name="Streit W.R."/>
            <person name="Rodriguez L.M."/>
            <person name="Overmann J."/>
            <person name="Jimenez D.J."/>
        </authorList>
    </citation>
    <scope>NUCLEOTIDE SEQUENCE</scope>
    <source>
        <strain evidence="2">MAG 7</strain>
    </source>
</reference>
<evidence type="ECO:0000313" key="3">
    <source>
        <dbReference type="Proteomes" id="UP001220610"/>
    </source>
</evidence>
<dbReference type="InterPro" id="IPR013784">
    <property type="entry name" value="Carb-bd-like_fold"/>
</dbReference>
<dbReference type="EMBL" id="CP119311">
    <property type="protein sequence ID" value="WEK33968.1"/>
    <property type="molecule type" value="Genomic_DNA"/>
</dbReference>
<keyword evidence="2" id="KW-0645">Protease</keyword>
<organism evidence="2 3">
    <name type="scientific">Candidatus Pseudobacter hemicellulosilyticus</name>
    <dbReference type="NCBI Taxonomy" id="3121375"/>
    <lineage>
        <taxon>Bacteria</taxon>
        <taxon>Pseudomonadati</taxon>
        <taxon>Bacteroidota</taxon>
        <taxon>Chitinophagia</taxon>
        <taxon>Chitinophagales</taxon>
        <taxon>Chitinophagaceae</taxon>
        <taxon>Pseudobacter</taxon>
    </lineage>
</organism>
<sequence>MKSIKMSLVAATIATVGLFAFKGVQTGSIKGTISPADGATRVWALSGTDTLKASVAEGAFEITGAKAGTYRLIVEAKPPYKNAAKDGVTVADGQPTDVGEIKLEQ</sequence>
<evidence type="ECO:0000256" key="1">
    <source>
        <dbReference type="SAM" id="SignalP"/>
    </source>
</evidence>
<dbReference type="SUPFAM" id="SSF49452">
    <property type="entry name" value="Starch-binding domain-like"/>
    <property type="match status" value="1"/>
</dbReference>
<gene>
    <name evidence="2" type="ORF">P0Y53_15885</name>
</gene>
<feature type="signal peptide" evidence="1">
    <location>
        <begin position="1"/>
        <end position="22"/>
    </location>
</feature>
<dbReference type="Proteomes" id="UP001220610">
    <property type="component" value="Chromosome"/>
</dbReference>